<dbReference type="EMBL" id="LT607752">
    <property type="protein sequence ID" value="SCG81347.1"/>
    <property type="molecule type" value="Genomic_DNA"/>
</dbReference>
<dbReference type="Gene3D" id="3.10.450.200">
    <property type="match status" value="1"/>
</dbReference>
<keyword evidence="5" id="KW-1185">Reference proteome</keyword>
<dbReference type="InterPro" id="IPR037178">
    <property type="entry name" value="ColicinD_C_sf"/>
</dbReference>
<dbReference type="Gene3D" id="2.180.10.10">
    <property type="entry name" value="RHS repeat-associated core"/>
    <property type="match status" value="1"/>
</dbReference>
<dbReference type="InterPro" id="IPR036844">
    <property type="entry name" value="Hint_dom_sf"/>
</dbReference>
<dbReference type="GO" id="GO:0016539">
    <property type="term" value="P:intein-mediated protein splicing"/>
    <property type="evidence" value="ECO:0007669"/>
    <property type="project" value="InterPro"/>
</dbReference>
<dbReference type="SMART" id="SM00306">
    <property type="entry name" value="HintN"/>
    <property type="match status" value="1"/>
</dbReference>
<dbReference type="PROSITE" id="PS50817">
    <property type="entry name" value="INTEIN_N_TER"/>
    <property type="match status" value="1"/>
</dbReference>
<feature type="region of interest" description="Disordered" evidence="2">
    <location>
        <begin position="1290"/>
        <end position="1311"/>
    </location>
</feature>
<protein>
    <submittedName>
        <fullName evidence="4">Intein N-terminal splicing region/RHS repeat-associated core domain-containing protein</fullName>
    </submittedName>
</protein>
<dbReference type="NCBIfam" id="TIGR03696">
    <property type="entry name" value="Rhs_assc_core"/>
    <property type="match status" value="1"/>
</dbReference>
<keyword evidence="1" id="KW-0677">Repeat</keyword>
<feature type="compositionally biased region" description="Polar residues" evidence="2">
    <location>
        <begin position="1767"/>
        <end position="1777"/>
    </location>
</feature>
<dbReference type="InterPro" id="IPR003587">
    <property type="entry name" value="Hint_dom_N"/>
</dbReference>
<dbReference type="CDD" id="cd00081">
    <property type="entry name" value="Hint"/>
    <property type="match status" value="1"/>
</dbReference>
<dbReference type="InterPro" id="IPR022385">
    <property type="entry name" value="Rhs_assc_core"/>
</dbReference>
<dbReference type="InterPro" id="IPR006141">
    <property type="entry name" value="Intein_N"/>
</dbReference>
<accession>A0A1C5KFJ0</accession>
<evidence type="ECO:0000256" key="2">
    <source>
        <dbReference type="SAM" id="MobiDB-lite"/>
    </source>
</evidence>
<dbReference type="PANTHER" id="PTHR32305:SF17">
    <property type="entry name" value="TRNA NUCLEASE WAPA"/>
    <property type="match status" value="1"/>
</dbReference>
<name>A0A1C5KFJ0_9ACTN</name>
<dbReference type="InterPro" id="IPR006530">
    <property type="entry name" value="YD"/>
</dbReference>
<evidence type="ECO:0000256" key="1">
    <source>
        <dbReference type="ARBA" id="ARBA00022737"/>
    </source>
</evidence>
<dbReference type="NCBIfam" id="TIGR01643">
    <property type="entry name" value="YD_repeat_2x"/>
    <property type="match status" value="1"/>
</dbReference>
<dbReference type="SUPFAM" id="SSF102824">
    <property type="entry name" value="Colicin D/E5 nuclease domain"/>
    <property type="match status" value="1"/>
</dbReference>
<dbReference type="Proteomes" id="UP000198226">
    <property type="component" value="Chromosome I"/>
</dbReference>
<dbReference type="Gene3D" id="2.170.16.10">
    <property type="entry name" value="Hedgehog/Intein (Hint) domain"/>
    <property type="match status" value="1"/>
</dbReference>
<dbReference type="InterPro" id="IPR031325">
    <property type="entry name" value="RHS_repeat"/>
</dbReference>
<dbReference type="Pfam" id="PF11429">
    <property type="entry name" value="Colicin_D"/>
    <property type="match status" value="1"/>
</dbReference>
<dbReference type="SUPFAM" id="SSF51294">
    <property type="entry name" value="Hedgehog/intein (Hint) domain"/>
    <property type="match status" value="1"/>
</dbReference>
<organism evidence="4 5">
    <name type="scientific">Micromonospora rifamycinica</name>
    <dbReference type="NCBI Taxonomy" id="291594"/>
    <lineage>
        <taxon>Bacteria</taxon>
        <taxon>Bacillati</taxon>
        <taxon>Actinomycetota</taxon>
        <taxon>Actinomycetes</taxon>
        <taxon>Micromonosporales</taxon>
        <taxon>Micromonosporaceae</taxon>
        <taxon>Micromonospora</taxon>
    </lineage>
</organism>
<evidence type="ECO:0000259" key="3">
    <source>
        <dbReference type="SMART" id="SM00306"/>
    </source>
</evidence>
<dbReference type="Pfam" id="PF25023">
    <property type="entry name" value="TEN_YD-shell"/>
    <property type="match status" value="1"/>
</dbReference>
<evidence type="ECO:0000313" key="5">
    <source>
        <dbReference type="Proteomes" id="UP000198226"/>
    </source>
</evidence>
<dbReference type="Pfam" id="PF07591">
    <property type="entry name" value="PT-HINT"/>
    <property type="match status" value="1"/>
</dbReference>
<feature type="region of interest" description="Disordered" evidence="2">
    <location>
        <begin position="1"/>
        <end position="27"/>
    </location>
</feature>
<feature type="region of interest" description="Disordered" evidence="2">
    <location>
        <begin position="1767"/>
        <end position="1787"/>
    </location>
</feature>
<proteinExistence type="predicted"/>
<dbReference type="InterPro" id="IPR050708">
    <property type="entry name" value="T6SS_VgrG/RHS"/>
</dbReference>
<sequence>MPVTPARAEATVTHLSSQTEKLDKDGGRLNARAWPYARQQREAPPAPEWPAAGTAHVSLTGDVVTRAGSLPVSVTPATGAAGARVSEMTVQVLDRTTTPAAWQDGMLMRVGTPTGSQTTGTASLSVDYRSFRYAYGGDWASRLRLWQVPECALRTPAPSDCMATPLRSRNDTAAGVVTAEVPVVPLALAGRSTRSGQAAEPASAAQRGTLVALVAGPSGPDGTFTVSPLAASSTWGVGGATGGFTWSYGMRTPPVAGPAPGVSVSYSSASVDGRSETSNTQPSWVGEGFDYWPGYVERRYVPCAEDMDDDKNGAAPNNTVKNGDLCWRSDNAVMNLGGHGSELVYEGGKGWHSRSEDGSKIEKLTGAGNDDNNGEYWKVTTTDGTQYFFGRHSLPGQSVVTESTWTVPVAGNHINEPCNASSYISSFCDQAWRWNLDYVVDPRGNTTSYWYAKETNKYGRNISDTNVVSYTRGGTLARIDYGTWDRGADRSVKAIGQVLFDVKDRCFTTSCGTHNATNWPDTPWDQECTASPCTHKYAPTFWTTKRLAKVTTRVWDTTKTTPDWQDIDSWTFTHSFPPIGDGSDHPGLWLDKIDHAGLVGGTVNMPPVTFTPVSMPNRVLTDNTSTNNWQRLDYIITETGAKIDVAYSLPECTSANISTNLADAATNTKRCYPVLVIDPDDPAGERVIPHWWHKYVVTELAEADVQLTSGHQAPPKYTYYEYVGTPAWHYADDDGLSEPKYKTWNQFRGYTTVKMRTGDVPGAQTLTETRYLRGMHGDRLAVSGGTRTVTVPASLGTETVNDEDQFAGMVREQITYDGTTSKPVSKTVNVPWMSAATASRTINGDQVTARYTNTRVNYHATALGVDGADGWRTTRTESWFNGTYGTLDKTQDSGDLDKTGDESCTTYTYNRNTGLNVVGTVKQTTTTALPCGTTPTTTEHVISDSRNYYDGAASADTAPTYGTVTKMETLKDWSPTSGTVWQTAGQASFDAFGRQVSATDLKGNVSTTEFTPASGGPVTKVTTKRGTPFNWTSSVDTSPYWGTPTKTTDLNGVVSEASYDALGRVHRVWGPGWSRTGHETSPSAEYTYSFAANRNAYPYTTSKNMNAAGGYKVTYQIYDALFRPRQSQTPSNVGGATVVADTLYDKLGRAATVYQPHVEPGNASGQLWWEPEWSVPAMTKTVYDNASRTTAQIFLSGDGVTNLDEQWRITTAYEGNLTKVTPPAGSTPTTTLDDAQGRVVELREHTTTQGVAGAYLATKYAYNGKGQLTQITDTAGDRWTYKYDVKGRQWQSTDPDKGTSTSEYNDANEVQKTTDGRGEVLWHSYDTLGRKTELRDDSSTGPLRAMWKYDKLYTTSTLRAKGQLTEAYRYDTVGATTSIYKWQAGTLNERYQPMSVNYVIPAAEGTGLARTWTMGYDYSPYDGSPTTVTYPTGGGLLGETVTTVYDATTGLPTKLQSSTTGVTNYVAAQQYTEFGEPTITTRKMAGGAYVEDTAWYDEATRQLKRTEIKPETATGIVSNLKYFYDKSGNVTSVTDTPQVGPADTQCFTPDPLGRLATAWTPKAGVACGTDPTVPNLGGPAPYWLDWTYDDLGSRKKETSHAAAGDTIRDYTYPTPGQDVVRPHAVTKVKTTLPGGSQVTTNYGYDAAGNMACRPNGAAANACPPDTASQNLTWDAEGRLVSVSGSGAAAGSNIYDADGARLLRRDATGTTLFLPGQEIRQDTTGATSGTRYYSFGGKLIASRNSSGVTWLFTDRQGTQHTSVNASTQAVTTRRQTPFGSPRGTDPVWANPRGFVGGDKDPNGLTHLGARDYDPGLGRFISVDPLQDLADPQQWNGYAYAHNSPVTSSDPSGLIDGECARRDLDCSAYQVGNEAANQHHADNPCWPLKKCPPPGAGPPKNVVQPTINDRLGKRVPGGIPDYVLASGRYHGTGLFTYQEAFQWAAQDPSYSSYLCYHILNLSESTCDGFYEKIAPAPPGGLKAVVQVLVIVAVLGCALAGPECIGPAAAGIGEFAAGGSLLGAPGIGAVTGYGLTAGGAAYAFGGTEEGAAARMAGSACSFSADTQVLMADGSAIPIKDIKVGDHVAAADPQTGEEGSRPVTNLWIHEDRLSVLLVNGNVLTTTEDHPFWNVTDQKWERADELDPGDGLATPSGSSVAVSRFVLGATRAGMAYNLTVNGIHTYYVLAGTTPVLVHNTGPGCGSLWMNPGKLPHHYMRTSDEGVMHAADFGVSGPYNKANGQAFIGAVERFTKSPGTIQVRGSFRGQDAIHYVDPDTGLHASFAANGPSVGEYLGGWKSGGDQLTYLLQQGKL</sequence>
<dbReference type="GO" id="GO:0004540">
    <property type="term" value="F:RNA nuclease activity"/>
    <property type="evidence" value="ECO:0007669"/>
    <property type="project" value="InterPro"/>
</dbReference>
<feature type="domain" description="Hint" evidence="3">
    <location>
        <begin position="2056"/>
        <end position="2151"/>
    </location>
</feature>
<dbReference type="Pfam" id="PF05593">
    <property type="entry name" value="RHS_repeat"/>
    <property type="match status" value="1"/>
</dbReference>
<dbReference type="PANTHER" id="PTHR32305">
    <property type="match status" value="1"/>
</dbReference>
<gene>
    <name evidence="4" type="ORF">GA0070623_5723</name>
</gene>
<dbReference type="InterPro" id="IPR024440">
    <property type="entry name" value="ColicinD_C"/>
</dbReference>
<dbReference type="InterPro" id="IPR056823">
    <property type="entry name" value="TEN-like_YD-shell"/>
</dbReference>
<evidence type="ECO:0000313" key="4">
    <source>
        <dbReference type="EMBL" id="SCG81347.1"/>
    </source>
</evidence>
<reference evidence="5" key="1">
    <citation type="submission" date="2016-06" db="EMBL/GenBank/DDBJ databases">
        <authorList>
            <person name="Varghese N."/>
            <person name="Submissions Spin"/>
        </authorList>
    </citation>
    <scope>NUCLEOTIDE SEQUENCE [LARGE SCALE GENOMIC DNA]</scope>
    <source>
        <strain evidence="5">DSM 44983</strain>
    </source>
</reference>
<dbReference type="InterPro" id="IPR038233">
    <property type="entry name" value="Colicin_D/E5_nuclease"/>
</dbReference>